<evidence type="ECO:0000313" key="1">
    <source>
        <dbReference type="EMBL" id="CAG7641378.1"/>
    </source>
</evidence>
<dbReference type="Gene3D" id="1.10.1200.10">
    <property type="entry name" value="ACP-like"/>
    <property type="match status" value="1"/>
</dbReference>
<dbReference type="Proteomes" id="UP001153328">
    <property type="component" value="Unassembled WGS sequence"/>
</dbReference>
<comment type="caution">
    <text evidence="1">The sequence shown here is derived from an EMBL/GenBank/DDBJ whole genome shotgun (WGS) entry which is preliminary data.</text>
</comment>
<accession>A0A9W4MGW2</accession>
<dbReference type="InterPro" id="IPR036736">
    <property type="entry name" value="ACP-like_sf"/>
</dbReference>
<reference evidence="1" key="1">
    <citation type="submission" date="2021-06" db="EMBL/GenBank/DDBJ databases">
        <authorList>
            <person name="Arsene-Ploetze F."/>
        </authorList>
    </citation>
    <scope>NUCLEOTIDE SEQUENCE</scope>
    <source>
        <strain evidence="1">SBRY1</strain>
    </source>
</reference>
<dbReference type="EMBL" id="CAJVAX010000017">
    <property type="protein sequence ID" value="CAG7641378.1"/>
    <property type="molecule type" value="Genomic_DNA"/>
</dbReference>
<dbReference type="SUPFAM" id="SSF47336">
    <property type="entry name" value="ACP-like"/>
    <property type="match status" value="1"/>
</dbReference>
<gene>
    <name evidence="1" type="ORF">SBRY_30530</name>
</gene>
<name>A0A9W4MGW2_9ACTN</name>
<organism evidence="1 2">
    <name type="scientific">Actinacidiphila bryophytorum</name>
    <dbReference type="NCBI Taxonomy" id="1436133"/>
    <lineage>
        <taxon>Bacteria</taxon>
        <taxon>Bacillati</taxon>
        <taxon>Actinomycetota</taxon>
        <taxon>Actinomycetes</taxon>
        <taxon>Kitasatosporales</taxon>
        <taxon>Streptomycetaceae</taxon>
        <taxon>Actinacidiphila</taxon>
    </lineage>
</organism>
<sequence>MSTGTGITDEIRAFVLGSLTEMNYSVAGVDDDTPLGPAGVDLESLSLAELGIRVEERFGVMFEEDEAELLGTMTVGEFGAALAARIAAAPAAGQ</sequence>
<proteinExistence type="predicted"/>
<dbReference type="RefSeq" id="WP_240165032.1">
    <property type="nucleotide sequence ID" value="NZ_CAJVAX010000017.1"/>
</dbReference>
<protein>
    <submittedName>
        <fullName evidence="1">Acyl carrier protein</fullName>
    </submittedName>
</protein>
<dbReference type="AlphaFoldDB" id="A0A9W4MGW2"/>
<keyword evidence="2" id="KW-1185">Reference proteome</keyword>
<evidence type="ECO:0000313" key="2">
    <source>
        <dbReference type="Proteomes" id="UP001153328"/>
    </source>
</evidence>